<dbReference type="AlphaFoldDB" id="A0A1M7DP78"/>
<feature type="transmembrane region" description="Helical" evidence="1">
    <location>
        <begin position="20"/>
        <end position="47"/>
    </location>
</feature>
<dbReference type="EMBL" id="FRBL01000005">
    <property type="protein sequence ID" value="SHL81208.1"/>
    <property type="molecule type" value="Genomic_DNA"/>
</dbReference>
<protein>
    <submittedName>
        <fullName evidence="2">Uncharacterized protein</fullName>
    </submittedName>
</protein>
<reference evidence="2 3" key="1">
    <citation type="submission" date="2016-11" db="EMBL/GenBank/DDBJ databases">
        <authorList>
            <person name="Jaros S."/>
            <person name="Januszkiewicz K."/>
            <person name="Wedrychowicz H."/>
        </authorList>
    </citation>
    <scope>NUCLEOTIDE SEQUENCE [LARGE SCALE GENOMIC DNA]</scope>
    <source>
        <strain evidence="2 3">DSM 27406</strain>
    </source>
</reference>
<keyword evidence="1" id="KW-0472">Membrane</keyword>
<keyword evidence="1" id="KW-1133">Transmembrane helix</keyword>
<evidence type="ECO:0000256" key="1">
    <source>
        <dbReference type="SAM" id="Phobius"/>
    </source>
</evidence>
<evidence type="ECO:0000313" key="3">
    <source>
        <dbReference type="Proteomes" id="UP000184420"/>
    </source>
</evidence>
<accession>A0A1M7DP78</accession>
<proteinExistence type="predicted"/>
<gene>
    <name evidence="2" type="ORF">SAMN05444266_10572</name>
</gene>
<name>A0A1M7DP78_9BACT</name>
<sequence>MNITVKPYSEIWPESFAISGLFVLLIFAFSTSFLIVLFFVVIGWLYWRLNKKRIYKLATIDNELQVYFTNPFKMETIASYPLNTLDYKLEEKKVQRGYEKDKVLTLYSDGRKAATMISRMDGWTKEDILEIAKGLNEAGVSGKVK</sequence>
<keyword evidence="1" id="KW-0812">Transmembrane</keyword>
<dbReference type="Proteomes" id="UP000184420">
    <property type="component" value="Unassembled WGS sequence"/>
</dbReference>
<organism evidence="2 3">
    <name type="scientific">Chitinophaga jiangningensis</name>
    <dbReference type="NCBI Taxonomy" id="1419482"/>
    <lineage>
        <taxon>Bacteria</taxon>
        <taxon>Pseudomonadati</taxon>
        <taxon>Bacteroidota</taxon>
        <taxon>Chitinophagia</taxon>
        <taxon>Chitinophagales</taxon>
        <taxon>Chitinophagaceae</taxon>
        <taxon>Chitinophaga</taxon>
    </lineage>
</organism>
<evidence type="ECO:0000313" key="2">
    <source>
        <dbReference type="EMBL" id="SHL81208.1"/>
    </source>
</evidence>
<keyword evidence="3" id="KW-1185">Reference proteome</keyword>